<dbReference type="InterPro" id="IPR000873">
    <property type="entry name" value="AMP-dep_synth/lig_dom"/>
</dbReference>
<dbReference type="Pfam" id="PF00501">
    <property type="entry name" value="AMP-binding"/>
    <property type="match status" value="1"/>
</dbReference>
<dbReference type="InterPro" id="IPR042099">
    <property type="entry name" value="ANL_N_sf"/>
</dbReference>
<dbReference type="Gene3D" id="3.40.50.12780">
    <property type="entry name" value="N-terminal domain of ligase-like"/>
    <property type="match status" value="1"/>
</dbReference>
<dbReference type="Pfam" id="PF13193">
    <property type="entry name" value="AMP-binding_C"/>
    <property type="match status" value="1"/>
</dbReference>
<dbReference type="InterPro" id="IPR045851">
    <property type="entry name" value="AMP-bd_C_sf"/>
</dbReference>
<reference evidence="3 4" key="1">
    <citation type="submission" date="2016-12" db="EMBL/GenBank/DDBJ databases">
        <title>The genome of dimorphic prosthecate Glycocaulis alkaliphilus 6b-8t, isolated from crude oil dictates its adaptability in petroleum environments.</title>
        <authorList>
            <person name="Wu X.-L."/>
            <person name="Geng S."/>
        </authorList>
    </citation>
    <scope>NUCLEOTIDE SEQUENCE [LARGE SCALE GENOMIC DNA]</scope>
    <source>
        <strain evidence="3 4">6B-8</strain>
    </source>
</reference>
<dbReference type="GO" id="GO:0006631">
    <property type="term" value="P:fatty acid metabolic process"/>
    <property type="evidence" value="ECO:0007669"/>
    <property type="project" value="TreeGrafter"/>
</dbReference>
<evidence type="ECO:0000256" key="2">
    <source>
        <dbReference type="ARBA" id="ARBA00022598"/>
    </source>
</evidence>
<evidence type="ECO:0000313" key="4">
    <source>
        <dbReference type="Proteomes" id="UP000286954"/>
    </source>
</evidence>
<organism evidence="3 4">
    <name type="scientific">Glycocaulis alkaliphilus</name>
    <dbReference type="NCBI Taxonomy" id="1434191"/>
    <lineage>
        <taxon>Bacteria</taxon>
        <taxon>Pseudomonadati</taxon>
        <taxon>Pseudomonadota</taxon>
        <taxon>Alphaproteobacteria</taxon>
        <taxon>Maricaulales</taxon>
        <taxon>Maricaulaceae</taxon>
        <taxon>Glycocaulis</taxon>
    </lineage>
</organism>
<keyword evidence="2 3" id="KW-0436">Ligase</keyword>
<name>A0A3T0E967_9PROT</name>
<dbReference type="AlphaFoldDB" id="A0A3T0E967"/>
<dbReference type="Gene3D" id="3.30.300.30">
    <property type="match status" value="1"/>
</dbReference>
<dbReference type="PANTHER" id="PTHR43201:SF5">
    <property type="entry name" value="MEDIUM-CHAIN ACYL-COA LIGASE ACSF2, MITOCHONDRIAL"/>
    <property type="match status" value="1"/>
</dbReference>
<dbReference type="GO" id="GO:0031956">
    <property type="term" value="F:medium-chain fatty acid-CoA ligase activity"/>
    <property type="evidence" value="ECO:0007669"/>
    <property type="project" value="TreeGrafter"/>
</dbReference>
<proteinExistence type="inferred from homology"/>
<evidence type="ECO:0000256" key="1">
    <source>
        <dbReference type="ARBA" id="ARBA00006432"/>
    </source>
</evidence>
<sequence>MAATPASRLEEYTAKGWWGSLTLDHLVQRNRVEAAGKRALRDPLNRADLDGKQPRRLSWAELGEEVDAMAAALLEQGLRKGDVLTYQTPNFAETVILALAAARIGLVISPVVTAYREHELAYVLDTVKPKAVVTLARFAGFDHAALALKLQPSRGYKVLILGGDAPEGTVDLDAAMANTSGERASAYAKANPSRPDETFTIFWTSGTEARPKGVPRDHNLWIVNARMVTEAADLQPGETVLNPFPLVNIGSFGLVTSWLWRAGVLVLHHPFDLKVFLQQIEAERVNYTIAAPAILNAILKMPELVAGTSLDSLRAIGAGSAPLAPWMIEGFSREYGIEVCNIYGSNEGASLFSSHLHVPDHADRARYFPRMGVEGIEWSGDIASMIQTRLVDLETGEDITEAGIPGELRFQGAATFSGYFGNPELTAAVFDEQGYYRTGDLFELAGDGAIPQFYRFVGRCKDIIVRGGVNISPAELDDLLSGHPDLAEAAVVGIPDEVLGERVCAAIVPRGEAVPTLEQLTGWLREKGLAVFKLPEQAVRVDALPRNAMNKVVRSQLREQVLEKLGG</sequence>
<comment type="similarity">
    <text evidence="1">Belongs to the ATP-dependent AMP-binding enzyme family.</text>
</comment>
<dbReference type="KEGG" id="gak:X907_1090"/>
<dbReference type="Proteomes" id="UP000286954">
    <property type="component" value="Chromosome"/>
</dbReference>
<dbReference type="RefSeq" id="WP_127565992.1">
    <property type="nucleotide sequence ID" value="NZ_BMFB01000005.1"/>
</dbReference>
<dbReference type="EMBL" id="CP018911">
    <property type="protein sequence ID" value="AZU03628.1"/>
    <property type="molecule type" value="Genomic_DNA"/>
</dbReference>
<evidence type="ECO:0000313" key="3">
    <source>
        <dbReference type="EMBL" id="AZU03628.1"/>
    </source>
</evidence>
<keyword evidence="4" id="KW-1185">Reference proteome</keyword>
<gene>
    <name evidence="3" type="ORF">X907_1090</name>
</gene>
<dbReference type="SUPFAM" id="SSF56801">
    <property type="entry name" value="Acetyl-CoA synthetase-like"/>
    <property type="match status" value="1"/>
</dbReference>
<accession>A0A3T0E967</accession>
<dbReference type="InterPro" id="IPR025110">
    <property type="entry name" value="AMP-bd_C"/>
</dbReference>
<dbReference type="PANTHER" id="PTHR43201">
    <property type="entry name" value="ACYL-COA SYNTHETASE"/>
    <property type="match status" value="1"/>
</dbReference>
<protein>
    <submittedName>
        <fullName evidence="3">AMP-dependent synthetase and ligase</fullName>
    </submittedName>
</protein>
<dbReference type="OrthoDB" id="6187882at2"/>